<protein>
    <submittedName>
        <fullName evidence="2">Uncharacterized protein</fullName>
    </submittedName>
</protein>
<dbReference type="EMBL" id="CP113257">
    <property type="protein sequence ID" value="WAE52996.1"/>
    <property type="molecule type" value="Genomic_DNA"/>
</dbReference>
<feature type="transmembrane region" description="Helical" evidence="1">
    <location>
        <begin position="60"/>
        <end position="80"/>
    </location>
</feature>
<evidence type="ECO:0000313" key="2">
    <source>
        <dbReference type="EMBL" id="WAE52996.1"/>
    </source>
</evidence>
<evidence type="ECO:0000256" key="1">
    <source>
        <dbReference type="SAM" id="Phobius"/>
    </source>
</evidence>
<organism evidence="2 3">
    <name type="scientific">Stutzerimonas frequens</name>
    <dbReference type="NCBI Taxonomy" id="2968969"/>
    <lineage>
        <taxon>Bacteria</taxon>
        <taxon>Pseudomonadati</taxon>
        <taxon>Pseudomonadota</taxon>
        <taxon>Gammaproteobacteria</taxon>
        <taxon>Pseudomonadales</taxon>
        <taxon>Pseudomonadaceae</taxon>
        <taxon>Stutzerimonas</taxon>
    </lineage>
</organism>
<dbReference type="RefSeq" id="WP_081253753.1">
    <property type="nucleotide sequence ID" value="NZ_CP045416.1"/>
</dbReference>
<sequence length="140" mass="15346">MSTRNDDQPDEELEAPPARWGSLWLLTFGPGLWAVHFLLSYVTVAVWCAKVGRAGALGDARLLVGLYTLLALLGIALTAWRGYRQHRLGNGNPDASAPHDYDTPADRHRFLGYSTLLLCGLSFVATLYVALTVVFIGNCR</sequence>
<reference evidence="2" key="1">
    <citation type="submission" date="2022-11" db="EMBL/GenBank/DDBJ databases">
        <title>Genomic of Pseudomonas TF18.</title>
        <authorList>
            <person name="Liu T."/>
        </authorList>
    </citation>
    <scope>NUCLEOTIDE SEQUENCE</scope>
    <source>
        <strain evidence="2">TF18</strain>
    </source>
</reference>
<dbReference type="Proteomes" id="UP001164632">
    <property type="component" value="Chromosome"/>
</dbReference>
<keyword evidence="1" id="KW-0812">Transmembrane</keyword>
<accession>A0AA47HZ72</accession>
<dbReference type="AlphaFoldDB" id="A0AA47HZ72"/>
<feature type="transmembrane region" description="Helical" evidence="1">
    <location>
        <begin position="23"/>
        <end position="48"/>
    </location>
</feature>
<gene>
    <name evidence="2" type="ORF">OSV15_02030</name>
</gene>
<evidence type="ECO:0000313" key="3">
    <source>
        <dbReference type="Proteomes" id="UP001164632"/>
    </source>
</evidence>
<name>A0AA47HZ72_9GAMM</name>
<feature type="transmembrane region" description="Helical" evidence="1">
    <location>
        <begin position="110"/>
        <end position="136"/>
    </location>
</feature>
<proteinExistence type="predicted"/>
<keyword evidence="1" id="KW-1133">Transmembrane helix</keyword>
<keyword evidence="1" id="KW-0472">Membrane</keyword>